<evidence type="ECO:0000313" key="1">
    <source>
        <dbReference type="EMBL" id="KAL3572143.1"/>
    </source>
</evidence>
<name>A0ACC4B0V3_POPAL</name>
<reference evidence="1 2" key="1">
    <citation type="journal article" date="2024" name="Plant Biotechnol. J.">
        <title>Genome and CRISPR/Cas9 system of a widespread forest tree (Populus alba) in the world.</title>
        <authorList>
            <person name="Liu Y.J."/>
            <person name="Jiang P.F."/>
            <person name="Han X.M."/>
            <person name="Li X.Y."/>
            <person name="Wang H.M."/>
            <person name="Wang Y.J."/>
            <person name="Wang X.X."/>
            <person name="Zeng Q.Y."/>
        </authorList>
    </citation>
    <scope>NUCLEOTIDE SEQUENCE [LARGE SCALE GENOMIC DNA]</scope>
    <source>
        <strain evidence="2">cv. PAL-ZL1</strain>
    </source>
</reference>
<organism evidence="1 2">
    <name type="scientific">Populus alba</name>
    <name type="common">White poplar</name>
    <dbReference type="NCBI Taxonomy" id="43335"/>
    <lineage>
        <taxon>Eukaryota</taxon>
        <taxon>Viridiplantae</taxon>
        <taxon>Streptophyta</taxon>
        <taxon>Embryophyta</taxon>
        <taxon>Tracheophyta</taxon>
        <taxon>Spermatophyta</taxon>
        <taxon>Magnoliopsida</taxon>
        <taxon>eudicotyledons</taxon>
        <taxon>Gunneridae</taxon>
        <taxon>Pentapetalae</taxon>
        <taxon>rosids</taxon>
        <taxon>fabids</taxon>
        <taxon>Malpighiales</taxon>
        <taxon>Salicaceae</taxon>
        <taxon>Saliceae</taxon>
        <taxon>Populus</taxon>
    </lineage>
</organism>
<dbReference type="Proteomes" id="UP000309997">
    <property type="component" value="Unassembled WGS sequence"/>
</dbReference>
<dbReference type="EMBL" id="RCHU02000014">
    <property type="protein sequence ID" value="KAL3572143.1"/>
    <property type="molecule type" value="Genomic_DNA"/>
</dbReference>
<gene>
    <name evidence="1" type="ORF">D5086_026047</name>
</gene>
<comment type="caution">
    <text evidence="1">The sequence shown here is derived from an EMBL/GenBank/DDBJ whole genome shotgun (WGS) entry which is preliminary data.</text>
</comment>
<accession>A0ACC4B0V3</accession>
<sequence>MTKYHYSAKRAQTVQKKKAKKAQRDFTVYRFRKSRDGEAEEVRRSGGEGCVRWEQGFEENSDRIQINTDCRTRKIEELKHCPFAEICWYFSDSWEQFRINGRVDVIDGSNPDPEKLQQREKSWFASSLKSRLQYLGPNPGLPCLRQKGTAFVFSVLHFNYVVPVVLFQLPEVYLGMRGGCTTPGNDSRVVFTLSAVKILSAVS</sequence>
<proteinExistence type="predicted"/>
<keyword evidence="2" id="KW-1185">Reference proteome</keyword>
<evidence type="ECO:0000313" key="2">
    <source>
        <dbReference type="Proteomes" id="UP000309997"/>
    </source>
</evidence>
<protein>
    <submittedName>
        <fullName evidence="1">Uncharacterized protein</fullName>
    </submittedName>
</protein>